<proteinExistence type="predicted"/>
<organism evidence="2 4">
    <name type="scientific">Medicago truncatula</name>
    <name type="common">Barrel medic</name>
    <name type="synonym">Medicago tribuloides</name>
    <dbReference type="NCBI Taxonomy" id="3880"/>
    <lineage>
        <taxon>Eukaryota</taxon>
        <taxon>Viridiplantae</taxon>
        <taxon>Streptophyta</taxon>
        <taxon>Embryophyta</taxon>
        <taxon>Tracheophyta</taxon>
        <taxon>Spermatophyta</taxon>
        <taxon>Magnoliopsida</taxon>
        <taxon>eudicotyledons</taxon>
        <taxon>Gunneridae</taxon>
        <taxon>Pentapetalae</taxon>
        <taxon>rosids</taxon>
        <taxon>fabids</taxon>
        <taxon>Fabales</taxon>
        <taxon>Fabaceae</taxon>
        <taxon>Papilionoideae</taxon>
        <taxon>50 kb inversion clade</taxon>
        <taxon>NPAAA clade</taxon>
        <taxon>Hologalegina</taxon>
        <taxon>IRL clade</taxon>
        <taxon>Trifolieae</taxon>
        <taxon>Medicago</taxon>
    </lineage>
</organism>
<evidence type="ECO:0000313" key="4">
    <source>
        <dbReference type="Proteomes" id="UP000002051"/>
    </source>
</evidence>
<dbReference type="EMBL" id="CM001217">
    <property type="protein sequence ID" value="KEH41611.1"/>
    <property type="molecule type" value="Genomic_DNA"/>
</dbReference>
<accession>A0A072VJ18</accession>
<dbReference type="Proteomes" id="UP000002051">
    <property type="component" value="Unassembled WGS sequence"/>
</dbReference>
<sequence>MPPKFSPPRLPPKIRKFESGAEKRRKKKKIAELIESQTGALDKFILKEIQIPIVYEPSLRILKDGPVTNGTLPCGLKRDALILQQ</sequence>
<feature type="compositionally biased region" description="Pro residues" evidence="1">
    <location>
        <begin position="1"/>
        <end position="11"/>
    </location>
</feature>
<evidence type="ECO:0000313" key="2">
    <source>
        <dbReference type="EMBL" id="KEH41611.1"/>
    </source>
</evidence>
<dbReference type="EnsemblPlants" id="KEH41611">
    <property type="protein sequence ID" value="KEH41611"/>
    <property type="gene ID" value="MTR_1g052795"/>
</dbReference>
<evidence type="ECO:0000256" key="1">
    <source>
        <dbReference type="SAM" id="MobiDB-lite"/>
    </source>
</evidence>
<dbReference type="HOGENOM" id="CLU_2516002_0_0_1"/>
<name>A0A072VJ18_MEDTR</name>
<keyword evidence="4" id="KW-1185">Reference proteome</keyword>
<protein>
    <submittedName>
        <fullName evidence="2 3">Uncharacterized protein</fullName>
    </submittedName>
</protein>
<gene>
    <name evidence="2" type="ordered locus">MTR_1g052795</name>
</gene>
<reference evidence="3" key="3">
    <citation type="submission" date="2015-04" db="UniProtKB">
        <authorList>
            <consortium name="EnsemblPlants"/>
        </authorList>
    </citation>
    <scope>IDENTIFICATION</scope>
    <source>
        <strain evidence="3">cv. Jemalong A17</strain>
    </source>
</reference>
<reference evidence="2 4" key="1">
    <citation type="journal article" date="2011" name="Nature">
        <title>The Medicago genome provides insight into the evolution of rhizobial symbioses.</title>
        <authorList>
            <person name="Young N.D."/>
            <person name="Debelle F."/>
            <person name="Oldroyd G.E."/>
            <person name="Geurts R."/>
            <person name="Cannon S.B."/>
            <person name="Udvardi M.K."/>
            <person name="Benedito V.A."/>
            <person name="Mayer K.F."/>
            <person name="Gouzy J."/>
            <person name="Schoof H."/>
            <person name="Van de Peer Y."/>
            <person name="Proost S."/>
            <person name="Cook D.R."/>
            <person name="Meyers B.C."/>
            <person name="Spannagl M."/>
            <person name="Cheung F."/>
            <person name="De Mita S."/>
            <person name="Krishnakumar V."/>
            <person name="Gundlach H."/>
            <person name="Zhou S."/>
            <person name="Mudge J."/>
            <person name="Bharti A.K."/>
            <person name="Murray J.D."/>
            <person name="Naoumkina M.A."/>
            <person name="Rosen B."/>
            <person name="Silverstein K.A."/>
            <person name="Tang H."/>
            <person name="Rombauts S."/>
            <person name="Zhao P.X."/>
            <person name="Zhou P."/>
            <person name="Barbe V."/>
            <person name="Bardou P."/>
            <person name="Bechner M."/>
            <person name="Bellec A."/>
            <person name="Berger A."/>
            <person name="Berges H."/>
            <person name="Bidwell S."/>
            <person name="Bisseling T."/>
            <person name="Choisne N."/>
            <person name="Couloux A."/>
            <person name="Denny R."/>
            <person name="Deshpande S."/>
            <person name="Dai X."/>
            <person name="Doyle J.J."/>
            <person name="Dudez A.M."/>
            <person name="Farmer A.D."/>
            <person name="Fouteau S."/>
            <person name="Franken C."/>
            <person name="Gibelin C."/>
            <person name="Gish J."/>
            <person name="Goldstein S."/>
            <person name="Gonzalez A.J."/>
            <person name="Green P.J."/>
            <person name="Hallab A."/>
            <person name="Hartog M."/>
            <person name="Hua A."/>
            <person name="Humphray S.J."/>
            <person name="Jeong D.H."/>
            <person name="Jing Y."/>
            <person name="Jocker A."/>
            <person name="Kenton S.M."/>
            <person name="Kim D.J."/>
            <person name="Klee K."/>
            <person name="Lai H."/>
            <person name="Lang C."/>
            <person name="Lin S."/>
            <person name="Macmil S.L."/>
            <person name="Magdelenat G."/>
            <person name="Matthews L."/>
            <person name="McCorrison J."/>
            <person name="Monaghan E.L."/>
            <person name="Mun J.H."/>
            <person name="Najar F.Z."/>
            <person name="Nicholson C."/>
            <person name="Noirot C."/>
            <person name="O'Bleness M."/>
            <person name="Paule C.R."/>
            <person name="Poulain J."/>
            <person name="Prion F."/>
            <person name="Qin B."/>
            <person name="Qu C."/>
            <person name="Retzel E.F."/>
            <person name="Riddle C."/>
            <person name="Sallet E."/>
            <person name="Samain S."/>
            <person name="Samson N."/>
            <person name="Sanders I."/>
            <person name="Saurat O."/>
            <person name="Scarpelli C."/>
            <person name="Schiex T."/>
            <person name="Segurens B."/>
            <person name="Severin A.J."/>
            <person name="Sherrier D.J."/>
            <person name="Shi R."/>
            <person name="Sims S."/>
            <person name="Singer S.R."/>
            <person name="Sinharoy S."/>
            <person name="Sterck L."/>
            <person name="Viollet A."/>
            <person name="Wang B.B."/>
            <person name="Wang K."/>
            <person name="Wang M."/>
            <person name="Wang X."/>
            <person name="Warfsmann J."/>
            <person name="Weissenbach J."/>
            <person name="White D.D."/>
            <person name="White J.D."/>
            <person name="Wiley G.B."/>
            <person name="Wincker P."/>
            <person name="Xing Y."/>
            <person name="Yang L."/>
            <person name="Yao Z."/>
            <person name="Ying F."/>
            <person name="Zhai J."/>
            <person name="Zhou L."/>
            <person name="Zuber A."/>
            <person name="Denarie J."/>
            <person name="Dixon R.A."/>
            <person name="May G.D."/>
            <person name="Schwartz D.C."/>
            <person name="Rogers J."/>
            <person name="Quetier F."/>
            <person name="Town C.D."/>
            <person name="Roe B.A."/>
        </authorList>
    </citation>
    <scope>NUCLEOTIDE SEQUENCE [LARGE SCALE GENOMIC DNA]</scope>
    <source>
        <strain evidence="2">A17</strain>
        <strain evidence="3 4">cv. Jemalong A17</strain>
    </source>
</reference>
<feature type="region of interest" description="Disordered" evidence="1">
    <location>
        <begin position="1"/>
        <end position="23"/>
    </location>
</feature>
<evidence type="ECO:0000313" key="3">
    <source>
        <dbReference type="EnsemblPlants" id="KEH41611"/>
    </source>
</evidence>
<dbReference type="AlphaFoldDB" id="A0A072VJ18"/>
<reference evidence="2 4" key="2">
    <citation type="journal article" date="2014" name="BMC Genomics">
        <title>An improved genome release (version Mt4.0) for the model legume Medicago truncatula.</title>
        <authorList>
            <person name="Tang H."/>
            <person name="Krishnakumar V."/>
            <person name="Bidwell S."/>
            <person name="Rosen B."/>
            <person name="Chan A."/>
            <person name="Zhou S."/>
            <person name="Gentzbittel L."/>
            <person name="Childs K.L."/>
            <person name="Yandell M."/>
            <person name="Gundlach H."/>
            <person name="Mayer K.F."/>
            <person name="Schwartz D.C."/>
            <person name="Town C.D."/>
        </authorList>
    </citation>
    <scope>GENOME REANNOTATION</scope>
    <source>
        <strain evidence="2">A17</strain>
        <strain evidence="3 4">cv. Jemalong A17</strain>
    </source>
</reference>